<comment type="pathway">
    <text evidence="3">Protein modification; protein ubiquitination.</text>
</comment>
<dbReference type="Proteomes" id="UP001530315">
    <property type="component" value="Unassembled WGS sequence"/>
</dbReference>
<comment type="catalytic activity">
    <reaction evidence="1">
        <text>S-ubiquitinyl-[E2 ubiquitin-conjugating enzyme]-L-cysteine + [acceptor protein]-L-lysine = [E2 ubiquitin-conjugating enzyme]-L-cysteine + N(6)-ubiquitinyl-[acceptor protein]-L-lysine.</text>
        <dbReference type="EC" id="2.3.2.27"/>
    </reaction>
</comment>
<keyword evidence="13" id="KW-0862">Zinc</keyword>
<dbReference type="PANTHER" id="PTHR23350:SF0">
    <property type="entry name" value="PEROXISOME BIOGENESIS FACTOR 10"/>
    <property type="match status" value="1"/>
</dbReference>
<keyword evidence="14" id="KW-0653">Protein transport</keyword>
<evidence type="ECO:0000256" key="9">
    <source>
        <dbReference type="ARBA" id="ARBA00022692"/>
    </source>
</evidence>
<reference evidence="21 22" key="1">
    <citation type="submission" date="2024-10" db="EMBL/GenBank/DDBJ databases">
        <title>Updated reference genomes for cyclostephanoid diatoms.</title>
        <authorList>
            <person name="Roberts W.R."/>
            <person name="Alverson A.J."/>
        </authorList>
    </citation>
    <scope>NUCLEOTIDE SEQUENCE [LARGE SCALE GENOMIC DNA]</scope>
    <source>
        <strain evidence="21 22">AJA276-08</strain>
    </source>
</reference>
<accession>A0ABD3PBT7</accession>
<evidence type="ECO:0000256" key="3">
    <source>
        <dbReference type="ARBA" id="ARBA00004906"/>
    </source>
</evidence>
<protein>
    <recommendedName>
        <fullName evidence="5">RING-type E3 ubiquitin transferase</fullName>
        <ecNumber evidence="5">2.3.2.27</ecNumber>
    </recommendedName>
</protein>
<evidence type="ECO:0000256" key="17">
    <source>
        <dbReference type="ARBA" id="ARBA00023140"/>
    </source>
</evidence>
<dbReference type="SMART" id="SM00184">
    <property type="entry name" value="RING"/>
    <property type="match status" value="1"/>
</dbReference>
<dbReference type="GO" id="GO:0015031">
    <property type="term" value="P:protein transport"/>
    <property type="evidence" value="ECO:0007669"/>
    <property type="project" value="UniProtKB-KW"/>
</dbReference>
<dbReference type="InterPro" id="IPR013083">
    <property type="entry name" value="Znf_RING/FYVE/PHD"/>
</dbReference>
<dbReference type="CDD" id="cd16527">
    <property type="entry name" value="RING-HC_PEX10"/>
    <property type="match status" value="1"/>
</dbReference>
<feature type="compositionally biased region" description="Polar residues" evidence="19">
    <location>
        <begin position="196"/>
        <end position="205"/>
    </location>
</feature>
<evidence type="ECO:0000256" key="8">
    <source>
        <dbReference type="ARBA" id="ARBA00022679"/>
    </source>
</evidence>
<keyword evidence="11 18" id="KW-0863">Zinc-finger</keyword>
<organism evidence="21 22">
    <name type="scientific">Stephanodiscus triporus</name>
    <dbReference type="NCBI Taxonomy" id="2934178"/>
    <lineage>
        <taxon>Eukaryota</taxon>
        <taxon>Sar</taxon>
        <taxon>Stramenopiles</taxon>
        <taxon>Ochrophyta</taxon>
        <taxon>Bacillariophyta</taxon>
        <taxon>Coscinodiscophyceae</taxon>
        <taxon>Thalassiosirophycidae</taxon>
        <taxon>Stephanodiscales</taxon>
        <taxon>Stephanodiscaceae</taxon>
        <taxon>Stephanodiscus</taxon>
    </lineage>
</organism>
<dbReference type="GO" id="GO:0007031">
    <property type="term" value="P:peroxisome organization"/>
    <property type="evidence" value="ECO:0007669"/>
    <property type="project" value="UniProtKB-KW"/>
</dbReference>
<keyword evidence="12" id="KW-0833">Ubl conjugation pathway</keyword>
<keyword evidence="10" id="KW-0479">Metal-binding</keyword>
<evidence type="ECO:0000256" key="5">
    <source>
        <dbReference type="ARBA" id="ARBA00012483"/>
    </source>
</evidence>
<evidence type="ECO:0000313" key="21">
    <source>
        <dbReference type="EMBL" id="KAL3785174.1"/>
    </source>
</evidence>
<evidence type="ECO:0000256" key="7">
    <source>
        <dbReference type="ARBA" id="ARBA00022593"/>
    </source>
</evidence>
<evidence type="ECO:0000256" key="19">
    <source>
        <dbReference type="SAM" id="MobiDB-lite"/>
    </source>
</evidence>
<dbReference type="GO" id="GO:0005778">
    <property type="term" value="C:peroxisomal membrane"/>
    <property type="evidence" value="ECO:0007669"/>
    <property type="project" value="UniProtKB-SubCell"/>
</dbReference>
<evidence type="ECO:0000256" key="10">
    <source>
        <dbReference type="ARBA" id="ARBA00022723"/>
    </source>
</evidence>
<name>A0ABD3PBT7_9STRA</name>
<evidence type="ECO:0000313" key="22">
    <source>
        <dbReference type="Proteomes" id="UP001530315"/>
    </source>
</evidence>
<sequence>MTSDGGDDDDDGRRLVERIRPELDLLASVIVHSAAYVSCYARGWNFGHDESAARRSLGMESLNLAYRYPAKEGGGADSTTLTARGRKQHLADRSVGILPSWKVNRWHALLFLQSVVPYIVQRVGRGGWSKDLGGTVYNLLKELGLVGIVYPVDAGSRTNHVGDDDGSALRNDDRLRGSARRRLFLEQRRRMVDSANDTSQINANGNGDGSLEENVSHSRRVRHESAFTSANSVDNDLRSLRSNGLDQILKRLSSVTWNFISRASLAISSLSNGAYSLSRPASNAANENLDRYAAVIKWLLLLHLALFYWNGMYPTLAHRLVGAKIQDGVVPIGTGSSYSTTTGAIVANRPTYKPIAAIILFQAIAALSKTTMEASIEVAHFIQVSFFRWRRRRRIQQQRRQQRGGNLTSDEIEFPAVATNSERAEYMEMIEDRVPGISSSEFDPTAKMHQSPSDRQKKMGQRGNQCGICLNERVHPAAPSACGHVFCWDCVLHWVSNVRAECPLCRAETRPQDIIPLYNYP</sequence>
<evidence type="ECO:0000256" key="13">
    <source>
        <dbReference type="ARBA" id="ARBA00022833"/>
    </source>
</evidence>
<dbReference type="GO" id="GO:0061630">
    <property type="term" value="F:ubiquitin protein ligase activity"/>
    <property type="evidence" value="ECO:0007669"/>
    <property type="project" value="UniProtKB-EC"/>
</dbReference>
<evidence type="ECO:0000256" key="18">
    <source>
        <dbReference type="PROSITE-ProRule" id="PRU00175"/>
    </source>
</evidence>
<dbReference type="GO" id="GO:0008270">
    <property type="term" value="F:zinc ion binding"/>
    <property type="evidence" value="ECO:0007669"/>
    <property type="project" value="UniProtKB-KW"/>
</dbReference>
<keyword evidence="17" id="KW-0576">Peroxisome</keyword>
<proteinExistence type="inferred from homology"/>
<feature type="compositionally biased region" description="Polar residues" evidence="19">
    <location>
        <begin position="438"/>
        <end position="451"/>
    </location>
</feature>
<evidence type="ECO:0000256" key="6">
    <source>
        <dbReference type="ARBA" id="ARBA00022448"/>
    </source>
</evidence>
<dbReference type="EMBL" id="JALLAZ020000898">
    <property type="protein sequence ID" value="KAL3785174.1"/>
    <property type="molecule type" value="Genomic_DNA"/>
</dbReference>
<evidence type="ECO:0000256" key="15">
    <source>
        <dbReference type="ARBA" id="ARBA00022989"/>
    </source>
</evidence>
<dbReference type="PROSITE" id="PS50089">
    <property type="entry name" value="ZF_RING_2"/>
    <property type="match status" value="1"/>
</dbReference>
<dbReference type="AlphaFoldDB" id="A0ABD3PBT7"/>
<keyword evidence="16" id="KW-0472">Membrane</keyword>
<keyword evidence="7" id="KW-0962">Peroxisome biogenesis</keyword>
<gene>
    <name evidence="21" type="ORF">ACHAW5_005839</name>
</gene>
<dbReference type="InterPro" id="IPR017907">
    <property type="entry name" value="Znf_RING_CS"/>
</dbReference>
<comment type="caution">
    <text evidence="21">The sequence shown here is derived from an EMBL/GenBank/DDBJ whole genome shotgun (WGS) entry which is preliminary data.</text>
</comment>
<dbReference type="PROSITE" id="PS00518">
    <property type="entry name" value="ZF_RING_1"/>
    <property type="match status" value="1"/>
</dbReference>
<dbReference type="SUPFAM" id="SSF57850">
    <property type="entry name" value="RING/U-box"/>
    <property type="match status" value="1"/>
</dbReference>
<dbReference type="PANTHER" id="PTHR23350">
    <property type="entry name" value="PEROXISOME ASSEMBLY PROTEIN 10"/>
    <property type="match status" value="1"/>
</dbReference>
<dbReference type="Pfam" id="PF13639">
    <property type="entry name" value="zf-RING_2"/>
    <property type="match status" value="1"/>
</dbReference>
<keyword evidence="15" id="KW-1133">Transmembrane helix</keyword>
<evidence type="ECO:0000256" key="16">
    <source>
        <dbReference type="ARBA" id="ARBA00023136"/>
    </source>
</evidence>
<evidence type="ECO:0000256" key="12">
    <source>
        <dbReference type="ARBA" id="ARBA00022786"/>
    </source>
</evidence>
<evidence type="ECO:0000256" key="4">
    <source>
        <dbReference type="ARBA" id="ARBA00008704"/>
    </source>
</evidence>
<keyword evidence="9" id="KW-0812">Transmembrane</keyword>
<dbReference type="EC" id="2.3.2.27" evidence="5"/>
<comment type="subcellular location">
    <subcellularLocation>
        <location evidence="2">Peroxisome membrane</location>
        <topology evidence="2">Multi-pass membrane protein</topology>
    </subcellularLocation>
</comment>
<feature type="domain" description="RING-type" evidence="20">
    <location>
        <begin position="466"/>
        <end position="506"/>
    </location>
</feature>
<evidence type="ECO:0000256" key="1">
    <source>
        <dbReference type="ARBA" id="ARBA00000900"/>
    </source>
</evidence>
<dbReference type="InterPro" id="IPR025654">
    <property type="entry name" value="PEX2/10"/>
</dbReference>
<evidence type="ECO:0000256" key="2">
    <source>
        <dbReference type="ARBA" id="ARBA00004585"/>
    </source>
</evidence>
<keyword evidence="22" id="KW-1185">Reference proteome</keyword>
<evidence type="ECO:0000256" key="14">
    <source>
        <dbReference type="ARBA" id="ARBA00022927"/>
    </source>
</evidence>
<evidence type="ECO:0000256" key="11">
    <source>
        <dbReference type="ARBA" id="ARBA00022771"/>
    </source>
</evidence>
<dbReference type="Gene3D" id="3.30.40.10">
    <property type="entry name" value="Zinc/RING finger domain, C3HC4 (zinc finger)"/>
    <property type="match status" value="1"/>
</dbReference>
<feature type="region of interest" description="Disordered" evidence="19">
    <location>
        <begin position="196"/>
        <end position="215"/>
    </location>
</feature>
<evidence type="ECO:0000259" key="20">
    <source>
        <dbReference type="PROSITE" id="PS50089"/>
    </source>
</evidence>
<keyword evidence="6" id="KW-0813">Transport</keyword>
<comment type="similarity">
    <text evidence="4">Belongs to the pex2/pex10/pex12 family.</text>
</comment>
<feature type="region of interest" description="Disordered" evidence="19">
    <location>
        <begin position="438"/>
        <end position="459"/>
    </location>
</feature>
<keyword evidence="8" id="KW-0808">Transferase</keyword>
<dbReference type="InterPro" id="IPR001841">
    <property type="entry name" value="Znf_RING"/>
</dbReference>